<proteinExistence type="predicted"/>
<dbReference type="PROSITE" id="PS50119">
    <property type="entry name" value="ZF_BBOX"/>
    <property type="match status" value="2"/>
</dbReference>
<reference evidence="12" key="2">
    <citation type="submission" date="2023-06" db="EMBL/GenBank/DDBJ databases">
        <authorList>
            <person name="Ma L."/>
            <person name="Liu K.-W."/>
            <person name="Li Z."/>
            <person name="Hsiao Y.-Y."/>
            <person name="Qi Y."/>
            <person name="Fu T."/>
            <person name="Tang G."/>
            <person name="Zhang D."/>
            <person name="Sun W.-H."/>
            <person name="Liu D.-K."/>
            <person name="Li Y."/>
            <person name="Chen G.-Z."/>
            <person name="Liu X.-D."/>
            <person name="Liao X.-Y."/>
            <person name="Jiang Y.-T."/>
            <person name="Yu X."/>
            <person name="Hao Y."/>
            <person name="Huang J."/>
            <person name="Zhao X.-W."/>
            <person name="Ke S."/>
            <person name="Chen Y.-Y."/>
            <person name="Wu W.-L."/>
            <person name="Hsu J.-L."/>
            <person name="Lin Y.-F."/>
            <person name="Huang M.-D."/>
            <person name="Li C.-Y."/>
            <person name="Huang L."/>
            <person name="Wang Z.-W."/>
            <person name="Zhao X."/>
            <person name="Zhong W.-Y."/>
            <person name="Peng D.-H."/>
            <person name="Ahmad S."/>
            <person name="Lan S."/>
            <person name="Zhang J.-S."/>
            <person name="Tsai W.-C."/>
            <person name="Van De Peer Y."/>
            <person name="Liu Z.-J."/>
        </authorList>
    </citation>
    <scope>NUCLEOTIDE SEQUENCE</scope>
    <source>
        <strain evidence="12">CP</strain>
        <tissue evidence="12">Leaves</tissue>
    </source>
</reference>
<dbReference type="FunFam" id="3.30.160.60:FF:000589">
    <property type="entry name" value="B-box zinc finger protein 22"/>
    <property type="match status" value="1"/>
</dbReference>
<keyword evidence="4 9" id="KW-0863">Zinc-finger</keyword>
<feature type="domain" description="B box-type" evidence="11">
    <location>
        <begin position="52"/>
        <end position="99"/>
    </location>
</feature>
<comment type="caution">
    <text evidence="12">The sequence shown here is derived from an EMBL/GenBank/DDBJ whole genome shotgun (WGS) entry which is preliminary data.</text>
</comment>
<dbReference type="InterPro" id="IPR051979">
    <property type="entry name" value="B-box_zinc_finger"/>
</dbReference>
<evidence type="ECO:0000256" key="6">
    <source>
        <dbReference type="ARBA" id="ARBA00023015"/>
    </source>
</evidence>
<dbReference type="AlphaFoldDB" id="A0AAV9DL16"/>
<evidence type="ECO:0000313" key="13">
    <source>
        <dbReference type="Proteomes" id="UP001180020"/>
    </source>
</evidence>
<name>A0AAV9DL16_ACOCL</name>
<comment type="subcellular location">
    <subcellularLocation>
        <location evidence="1">Nucleus</location>
    </subcellularLocation>
</comment>
<dbReference type="PANTHER" id="PTHR31832">
    <property type="entry name" value="B-BOX ZINC FINGER PROTEIN 22"/>
    <property type="match status" value="1"/>
</dbReference>
<dbReference type="InterPro" id="IPR000315">
    <property type="entry name" value="Znf_B-box"/>
</dbReference>
<reference evidence="12" key="1">
    <citation type="journal article" date="2023" name="Nat. Commun.">
        <title>Diploid and tetraploid genomes of Acorus and the evolution of monocots.</title>
        <authorList>
            <person name="Ma L."/>
            <person name="Liu K.W."/>
            <person name="Li Z."/>
            <person name="Hsiao Y.Y."/>
            <person name="Qi Y."/>
            <person name="Fu T."/>
            <person name="Tang G.D."/>
            <person name="Zhang D."/>
            <person name="Sun W.H."/>
            <person name="Liu D.K."/>
            <person name="Li Y."/>
            <person name="Chen G.Z."/>
            <person name="Liu X.D."/>
            <person name="Liao X.Y."/>
            <person name="Jiang Y.T."/>
            <person name="Yu X."/>
            <person name="Hao Y."/>
            <person name="Huang J."/>
            <person name="Zhao X.W."/>
            <person name="Ke S."/>
            <person name="Chen Y.Y."/>
            <person name="Wu W.L."/>
            <person name="Hsu J.L."/>
            <person name="Lin Y.F."/>
            <person name="Huang M.D."/>
            <person name="Li C.Y."/>
            <person name="Huang L."/>
            <person name="Wang Z.W."/>
            <person name="Zhao X."/>
            <person name="Zhong W.Y."/>
            <person name="Peng D.H."/>
            <person name="Ahmad S."/>
            <person name="Lan S."/>
            <person name="Zhang J.S."/>
            <person name="Tsai W.C."/>
            <person name="Van de Peer Y."/>
            <person name="Liu Z.J."/>
        </authorList>
    </citation>
    <scope>NUCLEOTIDE SEQUENCE</scope>
    <source>
        <strain evidence="12">CP</strain>
    </source>
</reference>
<evidence type="ECO:0000256" key="8">
    <source>
        <dbReference type="ARBA" id="ARBA00023242"/>
    </source>
</evidence>
<gene>
    <name evidence="12" type="ORF">QJS10_CPB13g01080</name>
</gene>
<evidence type="ECO:0000313" key="12">
    <source>
        <dbReference type="EMBL" id="KAK1301218.1"/>
    </source>
</evidence>
<dbReference type="PANTHER" id="PTHR31832:SF63">
    <property type="entry name" value="B-BOX ZINC FINGER PROTEIN 23"/>
    <property type="match status" value="1"/>
</dbReference>
<dbReference type="SMART" id="SM00336">
    <property type="entry name" value="BBOX"/>
    <property type="match status" value="2"/>
</dbReference>
<keyword evidence="13" id="KW-1185">Reference proteome</keyword>
<evidence type="ECO:0000259" key="11">
    <source>
        <dbReference type="PROSITE" id="PS50119"/>
    </source>
</evidence>
<feature type="compositionally biased region" description="Low complexity" evidence="10">
    <location>
        <begin position="118"/>
        <end position="150"/>
    </location>
</feature>
<keyword evidence="8" id="KW-0539">Nucleus</keyword>
<evidence type="ECO:0000256" key="9">
    <source>
        <dbReference type="PROSITE-ProRule" id="PRU00024"/>
    </source>
</evidence>
<dbReference type="EMBL" id="JAUJYO010000013">
    <property type="protein sequence ID" value="KAK1301218.1"/>
    <property type="molecule type" value="Genomic_DNA"/>
</dbReference>
<evidence type="ECO:0000256" key="1">
    <source>
        <dbReference type="ARBA" id="ARBA00004123"/>
    </source>
</evidence>
<organism evidence="12 13">
    <name type="scientific">Acorus calamus</name>
    <name type="common">Sweet flag</name>
    <dbReference type="NCBI Taxonomy" id="4465"/>
    <lineage>
        <taxon>Eukaryota</taxon>
        <taxon>Viridiplantae</taxon>
        <taxon>Streptophyta</taxon>
        <taxon>Embryophyta</taxon>
        <taxon>Tracheophyta</taxon>
        <taxon>Spermatophyta</taxon>
        <taxon>Magnoliopsida</taxon>
        <taxon>Liliopsida</taxon>
        <taxon>Acoraceae</taxon>
        <taxon>Acorus</taxon>
    </lineage>
</organism>
<feature type="region of interest" description="Disordered" evidence="10">
    <location>
        <begin position="118"/>
        <end position="155"/>
    </location>
</feature>
<keyword evidence="2" id="KW-0479">Metal-binding</keyword>
<dbReference type="Gene3D" id="3.30.160.60">
    <property type="entry name" value="Classic Zinc Finger"/>
    <property type="match status" value="1"/>
</dbReference>
<dbReference type="Pfam" id="PF00643">
    <property type="entry name" value="zf-B_box"/>
    <property type="match status" value="2"/>
</dbReference>
<evidence type="ECO:0000256" key="10">
    <source>
        <dbReference type="SAM" id="MobiDB-lite"/>
    </source>
</evidence>
<keyword evidence="5" id="KW-0862">Zinc</keyword>
<dbReference type="CDD" id="cd19821">
    <property type="entry name" value="Bbox1_BBX-like"/>
    <property type="match status" value="2"/>
</dbReference>
<keyword evidence="7" id="KW-0804">Transcription</keyword>
<dbReference type="GO" id="GO:0005634">
    <property type="term" value="C:nucleus"/>
    <property type="evidence" value="ECO:0007669"/>
    <property type="project" value="UniProtKB-SubCell"/>
</dbReference>
<evidence type="ECO:0000256" key="2">
    <source>
        <dbReference type="ARBA" id="ARBA00022723"/>
    </source>
</evidence>
<dbReference type="GO" id="GO:0006355">
    <property type="term" value="P:regulation of DNA-templated transcription"/>
    <property type="evidence" value="ECO:0007669"/>
    <property type="project" value="TreeGrafter"/>
</dbReference>
<dbReference type="SUPFAM" id="SSF57845">
    <property type="entry name" value="B-box zinc-binding domain"/>
    <property type="match status" value="1"/>
</dbReference>
<dbReference type="Proteomes" id="UP001180020">
    <property type="component" value="Unassembled WGS sequence"/>
</dbReference>
<accession>A0AAV9DL16</accession>
<evidence type="ECO:0000256" key="5">
    <source>
        <dbReference type="ARBA" id="ARBA00022833"/>
    </source>
</evidence>
<sequence>MKIQCDVCEKAEAVVLCCADEAALCWRCDEKVHAANKLAEKHQRVPLLISPSQIPTCDICQEKPGYFFCLEDRALLCRQCDVSIHNATTYVTSHQRFIVTGAKIGSEQQLSLPEIASINSSSNGKSSSSNNNHKSNRPFSSPASNASSSSHNHQNLGLASNASAVSPEEMADLRQQWEWDQFTGWPDFGYSYGATDFGSSRVGSQ</sequence>
<dbReference type="GO" id="GO:0008270">
    <property type="term" value="F:zinc ion binding"/>
    <property type="evidence" value="ECO:0007669"/>
    <property type="project" value="UniProtKB-KW"/>
</dbReference>
<feature type="domain" description="B box-type" evidence="11">
    <location>
        <begin position="1"/>
        <end position="47"/>
    </location>
</feature>
<dbReference type="GO" id="GO:0009640">
    <property type="term" value="P:photomorphogenesis"/>
    <property type="evidence" value="ECO:0007669"/>
    <property type="project" value="TreeGrafter"/>
</dbReference>
<dbReference type="InterPro" id="IPR049808">
    <property type="entry name" value="CONSTANS-like_Bbox1"/>
</dbReference>
<evidence type="ECO:0000256" key="3">
    <source>
        <dbReference type="ARBA" id="ARBA00022737"/>
    </source>
</evidence>
<evidence type="ECO:0000256" key="4">
    <source>
        <dbReference type="ARBA" id="ARBA00022771"/>
    </source>
</evidence>
<evidence type="ECO:0000256" key="7">
    <source>
        <dbReference type="ARBA" id="ARBA00023163"/>
    </source>
</evidence>
<protein>
    <submittedName>
        <fullName evidence="12">Salt tolerance-like protein</fullName>
    </submittedName>
</protein>
<keyword evidence="3" id="KW-0677">Repeat</keyword>
<keyword evidence="6" id="KW-0805">Transcription regulation</keyword>